<accession>A0ACC2LSJ7</accession>
<gene>
    <name evidence="1" type="ORF">MRB53_010646</name>
</gene>
<evidence type="ECO:0000313" key="2">
    <source>
        <dbReference type="Proteomes" id="UP001234297"/>
    </source>
</evidence>
<organism evidence="1 2">
    <name type="scientific">Persea americana</name>
    <name type="common">Avocado</name>
    <dbReference type="NCBI Taxonomy" id="3435"/>
    <lineage>
        <taxon>Eukaryota</taxon>
        <taxon>Viridiplantae</taxon>
        <taxon>Streptophyta</taxon>
        <taxon>Embryophyta</taxon>
        <taxon>Tracheophyta</taxon>
        <taxon>Spermatophyta</taxon>
        <taxon>Magnoliopsida</taxon>
        <taxon>Magnoliidae</taxon>
        <taxon>Laurales</taxon>
        <taxon>Lauraceae</taxon>
        <taxon>Persea</taxon>
    </lineage>
</organism>
<reference evidence="1 2" key="1">
    <citation type="journal article" date="2022" name="Hortic Res">
        <title>A haplotype resolved chromosomal level avocado genome allows analysis of novel avocado genes.</title>
        <authorList>
            <person name="Nath O."/>
            <person name="Fletcher S.J."/>
            <person name="Hayward A."/>
            <person name="Shaw L.M."/>
            <person name="Masouleh A.K."/>
            <person name="Furtado A."/>
            <person name="Henry R.J."/>
            <person name="Mitter N."/>
        </authorList>
    </citation>
    <scope>NUCLEOTIDE SEQUENCE [LARGE SCALE GENOMIC DNA]</scope>
    <source>
        <strain evidence="2">cv. Hass</strain>
    </source>
</reference>
<dbReference type="Proteomes" id="UP001234297">
    <property type="component" value="Chromosome 3"/>
</dbReference>
<name>A0ACC2LSJ7_PERAE</name>
<dbReference type="EMBL" id="CM056811">
    <property type="protein sequence ID" value="KAJ8636379.1"/>
    <property type="molecule type" value="Genomic_DNA"/>
</dbReference>
<comment type="caution">
    <text evidence="1">The sequence shown here is derived from an EMBL/GenBank/DDBJ whole genome shotgun (WGS) entry which is preliminary data.</text>
</comment>
<proteinExistence type="predicted"/>
<evidence type="ECO:0000313" key="1">
    <source>
        <dbReference type="EMBL" id="KAJ8636379.1"/>
    </source>
</evidence>
<keyword evidence="2" id="KW-1185">Reference proteome</keyword>
<sequence length="115" mass="12625">MGFLDKLWDDTVAGPRPENGLSRLRKYSSFSPRSSISKGLDGEDFAEGPRMTRSITIARPEENRALENGSPSPSPAGSTPPVSPFFGKNEAKGYRKRLSTEAYEKALLHIPTTEI</sequence>
<protein>
    <submittedName>
        <fullName evidence="1">Uncharacterized protein</fullName>
    </submittedName>
</protein>